<proteinExistence type="inferred from homology"/>
<feature type="domain" description="BZIP" evidence="12">
    <location>
        <begin position="333"/>
        <end position="396"/>
    </location>
</feature>
<dbReference type="Gene3D" id="1.20.5.170">
    <property type="match status" value="1"/>
</dbReference>
<feature type="region of interest" description="Disordered" evidence="10">
    <location>
        <begin position="235"/>
        <end position="346"/>
    </location>
</feature>
<dbReference type="GO" id="GO:0008270">
    <property type="term" value="F:zinc ion binding"/>
    <property type="evidence" value="ECO:0007669"/>
    <property type="project" value="UniProtKB-KW"/>
</dbReference>
<keyword evidence="3 7" id="KW-0238">DNA-binding</keyword>
<dbReference type="GO" id="GO:0003677">
    <property type="term" value="F:DNA binding"/>
    <property type="evidence" value="ECO:0007669"/>
    <property type="project" value="UniProtKB-UniRule"/>
</dbReference>
<dbReference type="GeneTree" id="ENSGT00940000155261"/>
<dbReference type="InterPro" id="IPR036236">
    <property type="entry name" value="Znf_C2H2_sf"/>
</dbReference>
<dbReference type="FunFam" id="1.20.5.170:FF:000010">
    <property type="entry name" value="Cyclic AMP-dependent transcription factor ATF-2"/>
    <property type="match status" value="1"/>
</dbReference>
<keyword evidence="4 7" id="KW-0010">Activator</keyword>
<dbReference type="GO" id="GO:0003700">
    <property type="term" value="F:DNA-binding transcription factor activity"/>
    <property type="evidence" value="ECO:0007669"/>
    <property type="project" value="UniProtKB-UniRule"/>
</dbReference>
<dbReference type="SUPFAM" id="SSF57959">
    <property type="entry name" value="Leucine zipper domain"/>
    <property type="match status" value="1"/>
</dbReference>
<dbReference type="InterPro" id="IPR046347">
    <property type="entry name" value="bZIP_sf"/>
</dbReference>
<comment type="function">
    <text evidence="7">Stress-responsive chromatin regulator that plays a role in various biological processes including innate immunological memory, adipocyte differentiation or telomerase regulation. In absence of stress, contributes to the formation of heterochromatin and heterochromatin-like structure by recruiting histone H3K9 tri- and di-methyltransferases thus silencing the transcription of target genes such as STAT1 in adipocytes, or genes involved in innate immunity in macrophages and adipocytes. Stress induces ATF7 phosphorylation that disrupts interactions with histone methyltransferase and enhances the association with coactivators containing histone acetyltransferase and/or histone demethylase, leading to disruption of the heterochromatin-like structure and subsequently transcriptional activation. In response to TNF-alpha, which is induced by various stresses, phosphorylated ATF7 and telomerase are released from telomeres leading to telomere shortening.</text>
</comment>
<dbReference type="SMART" id="SM00338">
    <property type="entry name" value="BRLZ"/>
    <property type="match status" value="1"/>
</dbReference>
<dbReference type="InterPro" id="IPR013087">
    <property type="entry name" value="Znf_C2H2_type"/>
</dbReference>
<evidence type="ECO:0000256" key="4">
    <source>
        <dbReference type="ARBA" id="ARBA00023159"/>
    </source>
</evidence>
<dbReference type="InterPro" id="IPR004827">
    <property type="entry name" value="bZIP"/>
</dbReference>
<keyword evidence="9" id="KW-0175">Coiled coil</keyword>
<evidence type="ECO:0000256" key="9">
    <source>
        <dbReference type="SAM" id="Coils"/>
    </source>
</evidence>
<comment type="similarity">
    <text evidence="7">Belongs to the bZIP family.</text>
</comment>
<evidence type="ECO:0000256" key="1">
    <source>
        <dbReference type="ARBA" id="ARBA00004123"/>
    </source>
</evidence>
<dbReference type="SUPFAM" id="SSF57667">
    <property type="entry name" value="beta-beta-alpha zinc fingers"/>
    <property type="match status" value="1"/>
</dbReference>
<keyword evidence="8" id="KW-0862">Zinc</keyword>
<dbReference type="AlphaFoldDB" id="A0A3B4ZMA2"/>
<comment type="subcellular location">
    <subcellularLocation>
        <location evidence="1 7">Nucleus</location>
    </subcellularLocation>
</comment>
<feature type="compositionally biased region" description="Low complexity" evidence="10">
    <location>
        <begin position="243"/>
        <end position="254"/>
    </location>
</feature>
<feature type="compositionally biased region" description="Basic and acidic residues" evidence="10">
    <location>
        <begin position="327"/>
        <end position="344"/>
    </location>
</feature>
<name>A0A3B4ZMA2_9TELE</name>
<evidence type="ECO:0000313" key="13">
    <source>
        <dbReference type="Ensembl" id="ENSSPAP00000002802.1"/>
    </source>
</evidence>
<dbReference type="PROSITE" id="PS00036">
    <property type="entry name" value="BZIP_BASIC"/>
    <property type="match status" value="1"/>
</dbReference>
<feature type="compositionally biased region" description="Gly residues" evidence="10">
    <location>
        <begin position="276"/>
        <end position="285"/>
    </location>
</feature>
<evidence type="ECO:0000256" key="7">
    <source>
        <dbReference type="PIRNR" id="PIRNR003153"/>
    </source>
</evidence>
<dbReference type="Pfam" id="PF00170">
    <property type="entry name" value="bZIP_1"/>
    <property type="match status" value="1"/>
</dbReference>
<evidence type="ECO:0000259" key="11">
    <source>
        <dbReference type="PROSITE" id="PS50157"/>
    </source>
</evidence>
<dbReference type="PROSITE" id="PS50157">
    <property type="entry name" value="ZINC_FINGER_C2H2_2"/>
    <property type="match status" value="1"/>
</dbReference>
<protein>
    <recommendedName>
        <fullName evidence="7">Cyclic AMP-dependent transcription factor ATF-7</fullName>
    </recommendedName>
</protein>
<dbReference type="PROSITE" id="PS50217">
    <property type="entry name" value="BZIP"/>
    <property type="match status" value="1"/>
</dbReference>
<keyword evidence="2 7" id="KW-0805">Transcription regulation</keyword>
<keyword evidence="8" id="KW-0479">Metal-binding</keyword>
<feature type="compositionally biased region" description="Polar residues" evidence="10">
    <location>
        <begin position="175"/>
        <end position="195"/>
    </location>
</feature>
<keyword evidence="8" id="KW-0863">Zinc-finger</keyword>
<dbReference type="InterPro" id="IPR016378">
    <property type="entry name" value="TF_CRE-BP1-typ"/>
</dbReference>
<sequence>MGDDRPFVCTAPGCGQRFTNEDHLSVHKHKHEMTLKFGPARTDSCLLDDAELSIKTTPTPTRFLKNCEEVGLFNELASSFEQEFCKAQEDEQRTKHPPAPLQTPSEVKDEDEGPLQVDSSPPDSPDSSSSMSDNSRDSRGRGKPVASSAPTPTIVRPGSLPLHLSNDPLHPTLPSPTSVITQAPPSNRQLGSPTGSYPLVRHLPNGQTVPLLPSPVQMTSVISLARPVNTVPNIPGIPGPPVGGASSASSSPSGYSLHSETKMRLKAALTHQGPGAQDGAGGGSGSIPAVPQRQEQSQQPTQNSDAPSPAQPQVSPAQPTGGRRRRASEMDPDERRQRFLERNRAAASRCRQKRKLWVNSLEKKAEDLANMNVSLTNEVTLLRNEVAQLKQLLLAHKDCPVTVMQKKAAFLETSRDASTEPIGSPAAVIQHGPSPPASAPSPGATINGLSVRAAEAVAMSVLAGMGSGQPGGVVMATQSQSAPR</sequence>
<dbReference type="GO" id="GO:0005634">
    <property type="term" value="C:nucleus"/>
    <property type="evidence" value="ECO:0007669"/>
    <property type="project" value="UniProtKB-SubCell"/>
</dbReference>
<evidence type="ECO:0000256" key="8">
    <source>
        <dbReference type="PROSITE-ProRule" id="PRU00042"/>
    </source>
</evidence>
<dbReference type="PIRSF" id="PIRSF003153">
    <property type="entry name" value="ATF2_CRE-BP1"/>
    <property type="match status" value="1"/>
</dbReference>
<dbReference type="PROSITE" id="PS00028">
    <property type="entry name" value="ZINC_FINGER_C2H2_1"/>
    <property type="match status" value="1"/>
</dbReference>
<evidence type="ECO:0000256" key="6">
    <source>
        <dbReference type="ARBA" id="ARBA00023242"/>
    </source>
</evidence>
<feature type="coiled-coil region" evidence="9">
    <location>
        <begin position="358"/>
        <end position="392"/>
    </location>
</feature>
<evidence type="ECO:0000259" key="12">
    <source>
        <dbReference type="PROSITE" id="PS50217"/>
    </source>
</evidence>
<keyword evidence="6 7" id="KW-0539">Nucleus</keyword>
<reference evidence="13" key="1">
    <citation type="submission" date="2023-09" db="UniProtKB">
        <authorList>
            <consortium name="Ensembl"/>
        </authorList>
    </citation>
    <scope>IDENTIFICATION</scope>
</reference>
<feature type="compositionally biased region" description="Low complexity" evidence="10">
    <location>
        <begin position="292"/>
        <end position="319"/>
    </location>
</feature>
<feature type="domain" description="C2H2-type" evidence="11">
    <location>
        <begin position="7"/>
        <end position="31"/>
    </location>
</feature>
<dbReference type="Ensembl" id="ENSSPAT00000002845.1">
    <property type="protein sequence ID" value="ENSSPAP00000002802.1"/>
    <property type="gene ID" value="ENSSPAG00000002108.1"/>
</dbReference>
<dbReference type="Gene3D" id="3.30.160.60">
    <property type="entry name" value="Classic Zinc Finger"/>
    <property type="match status" value="1"/>
</dbReference>
<keyword evidence="5 7" id="KW-0804">Transcription</keyword>
<feature type="compositionally biased region" description="Low complexity" evidence="10">
    <location>
        <begin position="118"/>
        <end position="133"/>
    </location>
</feature>
<evidence type="ECO:0000256" key="2">
    <source>
        <dbReference type="ARBA" id="ARBA00023015"/>
    </source>
</evidence>
<evidence type="ECO:0000256" key="3">
    <source>
        <dbReference type="ARBA" id="ARBA00023125"/>
    </source>
</evidence>
<accession>A0A3B4ZMA2</accession>
<comment type="subunit">
    <text evidence="7">Homodimer; binds DNA as homodimer. Heterodimer; heterodimerizes with other members of ATF family and with JUN family members.</text>
</comment>
<dbReference type="InterPro" id="IPR051027">
    <property type="entry name" value="bZIP_transcription_factors"/>
</dbReference>
<dbReference type="CDD" id="cd14687">
    <property type="entry name" value="bZIP_ATF2"/>
    <property type="match status" value="1"/>
</dbReference>
<feature type="compositionally biased region" description="Basic and acidic residues" evidence="10">
    <location>
        <begin position="85"/>
        <end position="94"/>
    </location>
</feature>
<evidence type="ECO:0000256" key="10">
    <source>
        <dbReference type="SAM" id="MobiDB-lite"/>
    </source>
</evidence>
<evidence type="ECO:0000256" key="5">
    <source>
        <dbReference type="ARBA" id="ARBA00023163"/>
    </source>
</evidence>
<feature type="region of interest" description="Disordered" evidence="10">
    <location>
        <begin position="85"/>
        <end position="200"/>
    </location>
</feature>
<organism evidence="13">
    <name type="scientific">Stegastes partitus</name>
    <name type="common">bicolor damselfish</name>
    <dbReference type="NCBI Taxonomy" id="144197"/>
    <lineage>
        <taxon>Eukaryota</taxon>
        <taxon>Metazoa</taxon>
        <taxon>Chordata</taxon>
        <taxon>Craniata</taxon>
        <taxon>Vertebrata</taxon>
        <taxon>Euteleostomi</taxon>
        <taxon>Actinopterygii</taxon>
        <taxon>Neopterygii</taxon>
        <taxon>Teleostei</taxon>
        <taxon>Neoteleostei</taxon>
        <taxon>Acanthomorphata</taxon>
        <taxon>Ovalentaria</taxon>
        <taxon>Pomacentridae</taxon>
        <taxon>Stegastes</taxon>
    </lineage>
</organism>
<dbReference type="PANTHER" id="PTHR19304">
    <property type="entry name" value="CYCLIC-AMP RESPONSE ELEMENT BINDING PROTEIN"/>
    <property type="match status" value="1"/>
</dbReference>